<keyword evidence="3 16" id="KW-0723">Serine/threonine-protein kinase</keyword>
<dbReference type="InterPro" id="IPR009220">
    <property type="entry name" value="tRNA_threonyl_synthase/kinase"/>
</dbReference>
<dbReference type="GO" id="GO:0005506">
    <property type="term" value="F:iron ion binding"/>
    <property type="evidence" value="ECO:0007669"/>
    <property type="project" value="UniProtKB-UniRule"/>
</dbReference>
<organism evidence="18 19">
    <name type="scientific">Methanosalsum zhilinae (strain DSM 4017 / NBRC 107636 / OCM 62 / WeN5)</name>
    <name type="common">Methanohalophilus zhilinae</name>
    <dbReference type="NCBI Taxonomy" id="679901"/>
    <lineage>
        <taxon>Archaea</taxon>
        <taxon>Methanobacteriati</taxon>
        <taxon>Methanobacteriota</taxon>
        <taxon>Stenosarchaea group</taxon>
        <taxon>Methanomicrobia</taxon>
        <taxon>Methanosarcinales</taxon>
        <taxon>Methanosarcinaceae</taxon>
        <taxon>Methanosalsum</taxon>
    </lineage>
</organism>
<feature type="binding site" evidence="16">
    <location>
        <begin position="343"/>
        <end position="351"/>
    </location>
    <ligand>
        <name>ATP</name>
        <dbReference type="ChEBI" id="CHEBI:30616"/>
    </ligand>
</feature>
<dbReference type="SUPFAM" id="SSF53067">
    <property type="entry name" value="Actin-like ATPase domain"/>
    <property type="match status" value="1"/>
</dbReference>
<keyword evidence="18" id="KW-0378">Hydrolase</keyword>
<evidence type="ECO:0000256" key="6">
    <source>
        <dbReference type="ARBA" id="ARBA00022723"/>
    </source>
</evidence>
<dbReference type="InterPro" id="IPR000905">
    <property type="entry name" value="Gcp-like_dom"/>
</dbReference>
<evidence type="ECO:0000256" key="4">
    <source>
        <dbReference type="ARBA" id="ARBA00022679"/>
    </source>
</evidence>
<dbReference type="NCBIfam" id="NF007174">
    <property type="entry name" value="PRK09605.1"/>
    <property type="match status" value="1"/>
</dbReference>
<feature type="binding site" evidence="16">
    <location>
        <position position="112"/>
    </location>
    <ligand>
        <name>Fe cation</name>
        <dbReference type="ChEBI" id="CHEBI:24875"/>
    </ligand>
</feature>
<dbReference type="EC" id="2.7.11.1" evidence="16"/>
<dbReference type="HOGENOM" id="CLU_023208_2_2_2"/>
<keyword evidence="19" id="KW-1185">Reference proteome</keyword>
<dbReference type="InterPro" id="IPR011009">
    <property type="entry name" value="Kinase-like_dom_sf"/>
</dbReference>
<protein>
    <recommendedName>
        <fullName evidence="16">Probable bifunctional tRNA threonylcarbamoyladenosine biosynthesis protein</fullName>
    </recommendedName>
    <domain>
        <recommendedName>
            <fullName evidence="16">tRNA N6-adenosine threonylcarbamoyltransferase</fullName>
            <ecNumber evidence="16">2.3.1.234</ecNumber>
        </recommendedName>
        <alternativeName>
            <fullName evidence="16">tRNA threonylcarbamoyladenosine biosynthesis protein Kae1</fullName>
        </alternativeName>
        <alternativeName>
            <fullName evidence="16">t(6)A37 threonylcarbamoyladenosine biosynthesis protein Kae1</fullName>
        </alternativeName>
    </domain>
    <domain>
        <recommendedName>
            <fullName evidence="16">Serine/threonine-protein kinase Bud32</fullName>
            <ecNumber evidence="16">2.7.11.1</ecNumber>
        </recommendedName>
    </domain>
</protein>
<dbReference type="InterPro" id="IPR043129">
    <property type="entry name" value="ATPase_NBD"/>
</dbReference>
<dbReference type="GO" id="GO:0000408">
    <property type="term" value="C:EKC/KEOPS complex"/>
    <property type="evidence" value="ECO:0007669"/>
    <property type="project" value="InterPro"/>
</dbReference>
<dbReference type="GO" id="GO:0005737">
    <property type="term" value="C:cytoplasm"/>
    <property type="evidence" value="ECO:0007669"/>
    <property type="project" value="UniProtKB-SubCell"/>
</dbReference>
<feature type="active site" description="Proton acceptor; for kinase activity" evidence="16">
    <location>
        <position position="447"/>
    </location>
</feature>
<comment type="catalytic activity">
    <reaction evidence="14 16">
        <text>L-threonylcarbamoyladenylate + adenosine(37) in tRNA = N(6)-L-threonylcarbamoyladenosine(37) in tRNA + AMP + H(+)</text>
        <dbReference type="Rhea" id="RHEA:37059"/>
        <dbReference type="Rhea" id="RHEA-COMP:10162"/>
        <dbReference type="Rhea" id="RHEA-COMP:10163"/>
        <dbReference type="ChEBI" id="CHEBI:15378"/>
        <dbReference type="ChEBI" id="CHEBI:73682"/>
        <dbReference type="ChEBI" id="CHEBI:74411"/>
        <dbReference type="ChEBI" id="CHEBI:74418"/>
        <dbReference type="ChEBI" id="CHEBI:456215"/>
        <dbReference type="EC" id="2.3.1.234"/>
    </reaction>
</comment>
<dbReference type="KEGG" id="mzh:Mzhil_0486"/>
<dbReference type="NCBIfam" id="TIGR03724">
    <property type="entry name" value="arch_bud32"/>
    <property type="match status" value="1"/>
</dbReference>
<evidence type="ECO:0000256" key="15">
    <source>
        <dbReference type="ARBA" id="ARBA00048679"/>
    </source>
</evidence>
<feature type="binding site" evidence="16">
    <location>
        <position position="182"/>
    </location>
    <ligand>
        <name>L-threonylcarbamoyladenylate</name>
        <dbReference type="ChEBI" id="CHEBI:73682"/>
    </ligand>
</feature>
<dbReference type="InterPro" id="IPR000719">
    <property type="entry name" value="Prot_kinase_dom"/>
</dbReference>
<dbReference type="InterPro" id="IPR017861">
    <property type="entry name" value="KAE1/TsaD"/>
</dbReference>
<evidence type="ECO:0000256" key="7">
    <source>
        <dbReference type="ARBA" id="ARBA00022741"/>
    </source>
</evidence>
<dbReference type="GO" id="GO:0004712">
    <property type="term" value="F:protein serine/threonine/tyrosine kinase activity"/>
    <property type="evidence" value="ECO:0007669"/>
    <property type="project" value="UniProtKB-UniRule"/>
</dbReference>
<dbReference type="RefSeq" id="WP_013897798.1">
    <property type="nucleotide sequence ID" value="NC_015676.1"/>
</dbReference>
<feature type="region of interest" description="Kae1" evidence="16">
    <location>
        <begin position="1"/>
        <end position="328"/>
    </location>
</feature>
<evidence type="ECO:0000256" key="8">
    <source>
        <dbReference type="ARBA" id="ARBA00022777"/>
    </source>
</evidence>
<evidence type="ECO:0000256" key="13">
    <source>
        <dbReference type="ARBA" id="ARBA00047899"/>
    </source>
</evidence>
<evidence type="ECO:0000256" key="5">
    <source>
        <dbReference type="ARBA" id="ARBA00022694"/>
    </source>
</evidence>
<keyword evidence="18" id="KW-0645">Protease</keyword>
<name>F7XPT4_METZD</name>
<dbReference type="AlphaFoldDB" id="F7XPT4"/>
<dbReference type="Pfam" id="PF00814">
    <property type="entry name" value="TsaD"/>
    <property type="match status" value="1"/>
</dbReference>
<dbReference type="FunFam" id="3.30.420.40:FF:000038">
    <property type="entry name" value="Probable tRNA N6-adenosine threonylcarbamoyltransferase"/>
    <property type="match status" value="1"/>
</dbReference>
<comment type="similarity">
    <text evidence="16">In the N-terminal section; belongs to the KAE1 / TsaD family.</text>
</comment>
<proteinExistence type="inferred from homology"/>
<evidence type="ECO:0000256" key="11">
    <source>
        <dbReference type="ARBA" id="ARBA00023268"/>
    </source>
</evidence>
<dbReference type="PIRSF" id="PIRSF036401">
    <property type="entry name" value="Gcp_STYKS"/>
    <property type="match status" value="1"/>
</dbReference>
<dbReference type="GO" id="GO:0008270">
    <property type="term" value="F:zinc ion binding"/>
    <property type="evidence" value="ECO:0007669"/>
    <property type="project" value="InterPro"/>
</dbReference>
<dbReference type="GO" id="GO:0005524">
    <property type="term" value="F:ATP binding"/>
    <property type="evidence" value="ECO:0007669"/>
    <property type="project" value="UniProtKB-UniRule"/>
</dbReference>
<keyword evidence="12 16" id="KW-0012">Acyltransferase</keyword>
<dbReference type="Pfam" id="PF01163">
    <property type="entry name" value="RIO1"/>
    <property type="match status" value="1"/>
</dbReference>
<comment type="subunit">
    <text evidence="16">Component of the KEOPS complex that consists of Kae1, Bud32, Cgi121 and Pcc1; the whole complex dimerizes.</text>
</comment>
<keyword evidence="6 16" id="KW-0479">Metal-binding</keyword>
<keyword evidence="5 16" id="KW-0819">tRNA processing</keyword>
<dbReference type="PANTHER" id="PTHR11735">
    <property type="entry name" value="TRNA N6-ADENOSINE THREONYLCARBAMOYLTRANSFERASE"/>
    <property type="match status" value="1"/>
</dbReference>
<dbReference type="HAMAP" id="MF_01447">
    <property type="entry name" value="Kae1_Bud32_arch"/>
    <property type="match status" value="1"/>
</dbReference>
<feature type="binding site" evidence="16">
    <location>
        <position position="165"/>
    </location>
    <ligand>
        <name>L-threonylcarbamoyladenylate</name>
        <dbReference type="ChEBI" id="CHEBI:73682"/>
    </ligand>
</feature>
<comment type="cofactor">
    <cofactor evidence="16">
        <name>Fe(2+)</name>
        <dbReference type="ChEBI" id="CHEBI:29033"/>
    </cofactor>
    <text evidence="16">Binds 1 Fe(2+) ion per subunit.</text>
</comment>
<dbReference type="InterPro" id="IPR022495">
    <property type="entry name" value="Bud32"/>
</dbReference>
<dbReference type="NCBIfam" id="TIGR00329">
    <property type="entry name" value="gcp_kae1"/>
    <property type="match status" value="1"/>
</dbReference>
<dbReference type="Gene3D" id="3.30.200.20">
    <property type="entry name" value="Phosphorylase Kinase, domain 1"/>
    <property type="match status" value="1"/>
</dbReference>
<evidence type="ECO:0000256" key="9">
    <source>
        <dbReference type="ARBA" id="ARBA00022840"/>
    </source>
</evidence>
<dbReference type="EMBL" id="CP002101">
    <property type="protein sequence ID" value="AEH60359.1"/>
    <property type="molecule type" value="Genomic_DNA"/>
</dbReference>
<sequence length="532" mass="58949">MSTVVLGIEGTAWNLSAALVNESDVIAEITQTYKPEKGGIHPREAAQHHAKHASSVIERLLEKGKMEGVRINDISGIAFSQGPGLGQCLRTVATAARALSISLNVPLIGVNHCIAHIEVGRWKTPCEDPVVLYVSGANSQVLGYRGGRYRIFGETLDIGIGNALDKFARNVNLSHPGGPKIEEYANLSDNYISMPYVVKGMDFSFSGISTAATDALSRAPLEDVCYSLQETAFAMLVEVSERALAHTGKNELLLAGGVGANMRLREMLNTMCEERGVKFYVPEKRFMGDNGAMIAYTGLLMLKSGITTPLDKSHVNPNFRPDTVDVRWVEEAGDNDLHMVKGPASGAEALVRLEDNYIIKERIPKKYRLPVLDERIRQERTRAEARLISEARRCGVPTPIIRDIQNFSIKMEYIEGTMLKHVIDCRLAEKAGEIIGKMHECGIIHGDLTTSNILFHEEKNRLYIIDFGLAYINPGIEAKGVDVHVLFQTFESTHDNHESLIRSFCRGYRKTCSHAEKIISRVSEIKKRGRYA</sequence>
<dbReference type="Gene3D" id="1.10.510.10">
    <property type="entry name" value="Transferase(Phosphotransferase) domain 1"/>
    <property type="match status" value="1"/>
</dbReference>
<dbReference type="STRING" id="679901.Mzhil_0486"/>
<feature type="binding site" evidence="16">
    <location>
        <begin position="133"/>
        <end position="137"/>
    </location>
    <ligand>
        <name>L-threonylcarbamoyladenylate</name>
        <dbReference type="ChEBI" id="CHEBI:73682"/>
    </ligand>
</feature>
<dbReference type="GeneID" id="10822093"/>
<keyword evidence="9 16" id="KW-0067">ATP-binding</keyword>
<keyword evidence="2 16" id="KW-0963">Cytoplasm</keyword>
<feature type="binding site" evidence="16">
    <location>
        <position position="178"/>
    </location>
    <ligand>
        <name>L-threonylcarbamoyladenylate</name>
        <dbReference type="ChEBI" id="CHEBI:73682"/>
    </ligand>
</feature>
<comment type="similarity">
    <text evidence="16">In the C-terminal section; belongs to the protein kinase superfamily. Tyr protein kinase family. BUD32 subfamily.</text>
</comment>
<dbReference type="CDD" id="cd24131">
    <property type="entry name" value="ASKHA_NBD_Kae1_arch_bac"/>
    <property type="match status" value="1"/>
</dbReference>
<evidence type="ECO:0000256" key="3">
    <source>
        <dbReference type="ARBA" id="ARBA00022527"/>
    </source>
</evidence>
<dbReference type="GO" id="GO:0106310">
    <property type="term" value="F:protein serine kinase activity"/>
    <property type="evidence" value="ECO:0007669"/>
    <property type="project" value="RHEA"/>
</dbReference>
<gene>
    <name evidence="18" type="ordered locus">Mzhil_0486</name>
</gene>
<evidence type="ECO:0000256" key="10">
    <source>
        <dbReference type="ARBA" id="ARBA00023004"/>
    </source>
</evidence>
<feature type="binding site" evidence="16">
    <location>
        <position position="116"/>
    </location>
    <ligand>
        <name>Fe cation</name>
        <dbReference type="ChEBI" id="CHEBI:24875"/>
    </ligand>
</feature>
<evidence type="ECO:0000313" key="18">
    <source>
        <dbReference type="EMBL" id="AEH60359.1"/>
    </source>
</evidence>
<keyword evidence="4 16" id="KW-0808">Transferase</keyword>
<dbReference type="NCBIfam" id="NF011462">
    <property type="entry name" value="PRK14879.1-3"/>
    <property type="match status" value="1"/>
</dbReference>
<dbReference type="GO" id="GO:0061711">
    <property type="term" value="F:tRNA N(6)-L-threonylcarbamoyladenine synthase activity"/>
    <property type="evidence" value="ECO:0007669"/>
    <property type="project" value="UniProtKB-EC"/>
</dbReference>
<dbReference type="NCBIfam" id="TIGR03722">
    <property type="entry name" value="arch_KAE1"/>
    <property type="match status" value="1"/>
</dbReference>
<dbReference type="Gene3D" id="3.30.420.40">
    <property type="match status" value="2"/>
</dbReference>
<dbReference type="InterPro" id="IPR018934">
    <property type="entry name" value="RIO_dom"/>
</dbReference>
<evidence type="ECO:0000256" key="12">
    <source>
        <dbReference type="ARBA" id="ARBA00023315"/>
    </source>
</evidence>
<dbReference type="OrthoDB" id="6818at2157"/>
<keyword evidence="11 16" id="KW-0511">Multifunctional enzyme</keyword>
<feature type="binding site" evidence="16">
    <location>
        <position position="261"/>
    </location>
    <ligand>
        <name>L-threonylcarbamoyladenylate</name>
        <dbReference type="ChEBI" id="CHEBI:73682"/>
    </ligand>
</feature>
<dbReference type="GO" id="GO:0002949">
    <property type="term" value="P:tRNA threonylcarbamoyladenosine modification"/>
    <property type="evidence" value="ECO:0007669"/>
    <property type="project" value="UniProtKB-UniRule"/>
</dbReference>
<dbReference type="EC" id="2.3.1.234" evidence="16"/>
<dbReference type="GO" id="GO:0006508">
    <property type="term" value="P:proteolysis"/>
    <property type="evidence" value="ECO:0007669"/>
    <property type="project" value="UniProtKB-KW"/>
</dbReference>
<comment type="subcellular location">
    <subcellularLocation>
        <location evidence="1 16">Cytoplasm</location>
    </subcellularLocation>
</comment>
<evidence type="ECO:0000256" key="14">
    <source>
        <dbReference type="ARBA" id="ARBA00048117"/>
    </source>
</evidence>
<feature type="domain" description="Protein kinase" evidence="17">
    <location>
        <begin position="247"/>
        <end position="532"/>
    </location>
</feature>
<keyword evidence="7 16" id="KW-0547">Nucleotide-binding</keyword>
<dbReference type="PROSITE" id="PS50011">
    <property type="entry name" value="PROTEIN_KINASE_DOM"/>
    <property type="match status" value="1"/>
</dbReference>
<dbReference type="Proteomes" id="UP000006622">
    <property type="component" value="Chromosome"/>
</dbReference>
<comment type="catalytic activity">
    <reaction evidence="13 16">
        <text>L-threonyl-[protein] + ATP = O-phospho-L-threonyl-[protein] + ADP + H(+)</text>
        <dbReference type="Rhea" id="RHEA:46608"/>
        <dbReference type="Rhea" id="RHEA-COMP:11060"/>
        <dbReference type="Rhea" id="RHEA-COMP:11605"/>
        <dbReference type="ChEBI" id="CHEBI:15378"/>
        <dbReference type="ChEBI" id="CHEBI:30013"/>
        <dbReference type="ChEBI" id="CHEBI:30616"/>
        <dbReference type="ChEBI" id="CHEBI:61977"/>
        <dbReference type="ChEBI" id="CHEBI:456216"/>
        <dbReference type="EC" id="2.7.11.1"/>
    </reaction>
</comment>
<dbReference type="InterPro" id="IPR008266">
    <property type="entry name" value="Tyr_kinase_AS"/>
</dbReference>
<comment type="catalytic activity">
    <reaction evidence="15 16">
        <text>L-seryl-[protein] + ATP = O-phospho-L-seryl-[protein] + ADP + H(+)</text>
        <dbReference type="Rhea" id="RHEA:17989"/>
        <dbReference type="Rhea" id="RHEA-COMP:9863"/>
        <dbReference type="Rhea" id="RHEA-COMP:11604"/>
        <dbReference type="ChEBI" id="CHEBI:15378"/>
        <dbReference type="ChEBI" id="CHEBI:29999"/>
        <dbReference type="ChEBI" id="CHEBI:30616"/>
        <dbReference type="ChEBI" id="CHEBI:83421"/>
        <dbReference type="ChEBI" id="CHEBI:456216"/>
        <dbReference type="EC" id="2.7.11.1"/>
    </reaction>
</comment>
<keyword evidence="8 16" id="KW-0418">Kinase</keyword>
<evidence type="ECO:0000259" key="17">
    <source>
        <dbReference type="PROSITE" id="PS50011"/>
    </source>
</evidence>
<evidence type="ECO:0000256" key="2">
    <source>
        <dbReference type="ARBA" id="ARBA00022490"/>
    </source>
</evidence>
<dbReference type="PROSITE" id="PS00109">
    <property type="entry name" value="PROTEIN_KINASE_TYR"/>
    <property type="match status" value="1"/>
</dbReference>
<dbReference type="PROSITE" id="PS01016">
    <property type="entry name" value="GLYCOPROTEASE"/>
    <property type="match status" value="1"/>
</dbReference>
<feature type="binding site" evidence="16">
    <location>
        <position position="360"/>
    </location>
    <ligand>
        <name>ATP</name>
        <dbReference type="ChEBI" id="CHEBI:30616"/>
    </ligand>
</feature>
<dbReference type="PRINTS" id="PR00789">
    <property type="entry name" value="OSIALOPTASE"/>
</dbReference>
<dbReference type="GO" id="GO:0004674">
    <property type="term" value="F:protein serine/threonine kinase activity"/>
    <property type="evidence" value="ECO:0007669"/>
    <property type="project" value="UniProtKB-KW"/>
</dbReference>
<accession>F7XPT4</accession>
<reference evidence="18 19" key="1">
    <citation type="submission" date="2010-07" db="EMBL/GenBank/DDBJ databases">
        <title>The complete genome of Methanosalsum zhilinae DSM 4017.</title>
        <authorList>
            <consortium name="US DOE Joint Genome Institute (JGI-PGF)"/>
            <person name="Lucas S."/>
            <person name="Copeland A."/>
            <person name="Lapidus A."/>
            <person name="Glavina del Rio T."/>
            <person name="Dalin E."/>
            <person name="Tice H."/>
            <person name="Bruce D."/>
            <person name="Goodwin L."/>
            <person name="Pitluck S."/>
            <person name="Kyrpides N."/>
            <person name="Mavromatis K."/>
            <person name="Ovchinnikova G."/>
            <person name="Daligault H."/>
            <person name="Detter J.C."/>
            <person name="Han C."/>
            <person name="Tapia R."/>
            <person name="Larimer F."/>
            <person name="Land M."/>
            <person name="Hauser L."/>
            <person name="Markowitz V."/>
            <person name="Cheng J.-F."/>
            <person name="Hugenholtz P."/>
            <person name="Woyke T."/>
            <person name="Wu D."/>
            <person name="Spring S."/>
            <person name="Schueler E."/>
            <person name="Brambilla E."/>
            <person name="Klenk H.-P."/>
            <person name="Eisen J.A."/>
        </authorList>
    </citation>
    <scope>NUCLEOTIDE SEQUENCE [LARGE SCALE GENOMIC DNA]</scope>
    <source>
        <strain evidence="19">DSM 4017 / NBRC 107636 / OCM 62 / WeN5</strain>
    </source>
</reference>
<keyword evidence="10 16" id="KW-0408">Iron</keyword>
<feature type="binding site" evidence="16">
    <location>
        <position position="289"/>
    </location>
    <ligand>
        <name>Fe cation</name>
        <dbReference type="ChEBI" id="CHEBI:24875"/>
    </ligand>
</feature>
<evidence type="ECO:0000256" key="16">
    <source>
        <dbReference type="HAMAP-Rule" id="MF_01447"/>
    </source>
</evidence>
<dbReference type="InterPro" id="IPR034680">
    <property type="entry name" value="Kae1_archaea_euk"/>
</dbReference>
<dbReference type="HAMAP" id="MF_01446">
    <property type="entry name" value="Kae1"/>
    <property type="match status" value="1"/>
</dbReference>
<evidence type="ECO:0000313" key="19">
    <source>
        <dbReference type="Proteomes" id="UP000006622"/>
    </source>
</evidence>
<feature type="binding site" evidence="16">
    <location>
        <position position="133"/>
    </location>
    <ligand>
        <name>Fe cation</name>
        <dbReference type="ChEBI" id="CHEBI:24875"/>
    </ligand>
</feature>
<dbReference type="PANTHER" id="PTHR11735:SF14">
    <property type="entry name" value="TRNA N6-ADENOSINE THREONYLCARBAMOYLTRANSFERASE"/>
    <property type="match status" value="1"/>
</dbReference>
<evidence type="ECO:0000256" key="1">
    <source>
        <dbReference type="ARBA" id="ARBA00004496"/>
    </source>
</evidence>
<dbReference type="SUPFAM" id="SSF56112">
    <property type="entry name" value="Protein kinase-like (PK-like)"/>
    <property type="match status" value="1"/>
</dbReference>
<dbReference type="GO" id="GO:0004222">
    <property type="term" value="F:metalloendopeptidase activity"/>
    <property type="evidence" value="ECO:0007669"/>
    <property type="project" value="InterPro"/>
</dbReference>
<comment type="function">
    <text evidence="16">Required for the formation of a threonylcarbamoyl group on adenosine at position 37 (t(6)A37) in tRNAs that read codons beginning with adenine. Is a component of the KEOPS complex that is probably involved in the transfer of the threonylcarbamoyl moiety of threonylcarbamoyl-AMP (TC-AMP) to the N6 group of A37. The Kae1 domain likely plays a direct catalytic role in this reaction. The Bud32 domain probably displays kinase activity that regulates Kae1 function.</text>
</comment>
<dbReference type="InterPro" id="IPR017860">
    <property type="entry name" value="Peptidase_M22_CS"/>
</dbReference>